<evidence type="ECO:0000256" key="1">
    <source>
        <dbReference type="SAM" id="Phobius"/>
    </source>
</evidence>
<dbReference type="Proteomes" id="UP000244523">
    <property type="component" value="Unassembled WGS sequence"/>
</dbReference>
<dbReference type="EMBL" id="QBUD01000032">
    <property type="protein sequence ID" value="PUB08462.1"/>
    <property type="molecule type" value="Genomic_DNA"/>
</dbReference>
<comment type="caution">
    <text evidence="2">The sequence shown here is derived from an EMBL/GenBank/DDBJ whole genome shotgun (WGS) entry which is preliminary data.</text>
</comment>
<reference evidence="2 3" key="1">
    <citation type="submission" date="2018-04" db="EMBL/GenBank/DDBJ databases">
        <title>Genomic Encyclopedia of Archaeal and Bacterial Type Strains, Phase II (KMG-II): from individual species to whole genera.</title>
        <authorList>
            <person name="Goeker M."/>
        </authorList>
    </citation>
    <scope>NUCLEOTIDE SEQUENCE [LARGE SCALE GENOMIC DNA]</scope>
    <source>
        <strain evidence="2 3">DSM 29955</strain>
    </source>
</reference>
<name>A0A2T6K1D1_9RHOB</name>
<proteinExistence type="predicted"/>
<feature type="transmembrane region" description="Helical" evidence="1">
    <location>
        <begin position="6"/>
        <end position="26"/>
    </location>
</feature>
<gene>
    <name evidence="2" type="ORF">C8N45_1329</name>
</gene>
<organism evidence="2 3">
    <name type="scientific">Yoonia sediminilitoris</name>
    <dbReference type="NCBI Taxonomy" id="1286148"/>
    <lineage>
        <taxon>Bacteria</taxon>
        <taxon>Pseudomonadati</taxon>
        <taxon>Pseudomonadota</taxon>
        <taxon>Alphaproteobacteria</taxon>
        <taxon>Rhodobacterales</taxon>
        <taxon>Paracoccaceae</taxon>
        <taxon>Yoonia</taxon>
    </lineage>
</organism>
<keyword evidence="3" id="KW-1185">Reference proteome</keyword>
<keyword evidence="1" id="KW-1133">Transmembrane helix</keyword>
<sequence length="84" mass="9224">MIDVLLLMLPIFTMIAIGSLFVWRGWFPAHGLPRLNRFVMNACIPVLLFSAISNGESLSNKCGRLVVEIDEGRFSQAMLVAGAS</sequence>
<evidence type="ECO:0000313" key="2">
    <source>
        <dbReference type="EMBL" id="PUB08462.1"/>
    </source>
</evidence>
<evidence type="ECO:0000313" key="3">
    <source>
        <dbReference type="Proteomes" id="UP000244523"/>
    </source>
</evidence>
<keyword evidence="1" id="KW-0472">Membrane</keyword>
<protein>
    <submittedName>
        <fullName evidence="2">Uncharacterized protein</fullName>
    </submittedName>
</protein>
<keyword evidence="1" id="KW-0812">Transmembrane</keyword>
<dbReference type="AlphaFoldDB" id="A0A2T6K1D1"/>
<accession>A0A2T6K1D1</accession>